<dbReference type="Pfam" id="PF20152">
    <property type="entry name" value="DUF6534"/>
    <property type="match status" value="1"/>
</dbReference>
<evidence type="ECO:0000313" key="3">
    <source>
        <dbReference type="EMBL" id="KAF7290103.1"/>
    </source>
</evidence>
<reference evidence="3" key="1">
    <citation type="submission" date="2020-05" db="EMBL/GenBank/DDBJ databases">
        <title>Mycena genomes resolve the evolution of fungal bioluminescence.</title>
        <authorList>
            <person name="Tsai I.J."/>
        </authorList>
    </citation>
    <scope>NUCLEOTIDE SEQUENCE</scope>
    <source>
        <strain evidence="3">110903Hualien_Pintung</strain>
    </source>
</reference>
<feature type="transmembrane region" description="Helical" evidence="1">
    <location>
        <begin position="43"/>
        <end position="69"/>
    </location>
</feature>
<dbReference type="OrthoDB" id="2535105at2759"/>
<organism evidence="3 4">
    <name type="scientific">Mycena chlorophos</name>
    <name type="common">Agaric fungus</name>
    <name type="synonym">Agaricus chlorophos</name>
    <dbReference type="NCBI Taxonomy" id="658473"/>
    <lineage>
        <taxon>Eukaryota</taxon>
        <taxon>Fungi</taxon>
        <taxon>Dikarya</taxon>
        <taxon>Basidiomycota</taxon>
        <taxon>Agaricomycotina</taxon>
        <taxon>Agaricomycetes</taxon>
        <taxon>Agaricomycetidae</taxon>
        <taxon>Agaricales</taxon>
        <taxon>Marasmiineae</taxon>
        <taxon>Mycenaceae</taxon>
        <taxon>Mycena</taxon>
    </lineage>
</organism>
<evidence type="ECO:0000313" key="4">
    <source>
        <dbReference type="Proteomes" id="UP000613580"/>
    </source>
</evidence>
<proteinExistence type="predicted"/>
<comment type="caution">
    <text evidence="3">The sequence shown here is derived from an EMBL/GenBank/DDBJ whole genome shotgun (WGS) entry which is preliminary data.</text>
</comment>
<dbReference type="AlphaFoldDB" id="A0A8H6VU19"/>
<dbReference type="Proteomes" id="UP000613580">
    <property type="component" value="Unassembled WGS sequence"/>
</dbReference>
<dbReference type="EMBL" id="JACAZE010000027">
    <property type="protein sequence ID" value="KAF7290103.1"/>
    <property type="molecule type" value="Genomic_DNA"/>
</dbReference>
<name>A0A8H6VU19_MYCCL</name>
<feature type="transmembrane region" description="Helical" evidence="1">
    <location>
        <begin position="159"/>
        <end position="180"/>
    </location>
</feature>
<accession>A0A8H6VU19</accession>
<feature type="transmembrane region" description="Helical" evidence="1">
    <location>
        <begin position="81"/>
        <end position="105"/>
    </location>
</feature>
<gene>
    <name evidence="3" type="ORF">HMN09_01315500</name>
</gene>
<dbReference type="PANTHER" id="PTHR40465">
    <property type="entry name" value="CHROMOSOME 1, WHOLE GENOME SHOTGUN SEQUENCE"/>
    <property type="match status" value="1"/>
</dbReference>
<keyword evidence="1" id="KW-0472">Membrane</keyword>
<keyword evidence="1" id="KW-1133">Transmembrane helix</keyword>
<dbReference type="PANTHER" id="PTHR40465:SF1">
    <property type="entry name" value="DUF6534 DOMAIN-CONTAINING PROTEIN"/>
    <property type="match status" value="1"/>
</dbReference>
<dbReference type="InterPro" id="IPR045339">
    <property type="entry name" value="DUF6534"/>
</dbReference>
<keyword evidence="1" id="KW-0812">Transmembrane</keyword>
<feature type="transmembrane region" description="Helical" evidence="1">
    <location>
        <begin position="125"/>
        <end position="147"/>
    </location>
</feature>
<feature type="domain" description="DUF6534" evidence="2">
    <location>
        <begin position="205"/>
        <end position="290"/>
    </location>
</feature>
<evidence type="ECO:0000256" key="1">
    <source>
        <dbReference type="SAM" id="Phobius"/>
    </source>
</evidence>
<keyword evidence="4" id="KW-1185">Reference proteome</keyword>
<feature type="transmembrane region" description="Helical" evidence="1">
    <location>
        <begin position="200"/>
        <end position="220"/>
    </location>
</feature>
<protein>
    <recommendedName>
        <fullName evidence="2">DUF6534 domain-containing protein</fullName>
    </recommendedName>
</protein>
<sequence length="358" mass="38097">MSANATASAAAAAAAASASAAAALAAAAEEQAAILAAFKPGSTIGALLVGTLVSYVLFGITTVQCYMYYGRFPDDRIGLKSLVGFVWVIELAHSAVIGAAVYFYAVTNYGNPLSLLGKMPVPLGLSVVLSGGITSIVQAFFAYRIWTLASNRFVRIIPVVLWASGLVYFVASFAGTVLAIEATSIPVFIEKYGWLLLAPWIMNLINDNSITISLVILLLYTRNTGFSKTTALVDQLIKWTIETGMITSIFSILNLVFYQTQTDNFIWIGIQFVKARLFANSLLASLNSRKTLRAMNTGAMGNDSGGGVTSRAGQYSAYNTNPLTSTTGPTLNIAMTKVTFRESDGVDGEPQYGGYKNA</sequence>
<evidence type="ECO:0000259" key="2">
    <source>
        <dbReference type="Pfam" id="PF20152"/>
    </source>
</evidence>